<evidence type="ECO:0000259" key="2">
    <source>
        <dbReference type="Pfam" id="PF00722"/>
    </source>
</evidence>
<dbReference type="Proteomes" id="UP001160390">
    <property type="component" value="Unassembled WGS sequence"/>
</dbReference>
<proteinExistence type="predicted"/>
<dbReference type="GO" id="GO:0004553">
    <property type="term" value="F:hydrolase activity, hydrolyzing O-glycosyl compounds"/>
    <property type="evidence" value="ECO:0007669"/>
    <property type="project" value="InterPro"/>
</dbReference>
<dbReference type="GO" id="GO:0005975">
    <property type="term" value="P:carbohydrate metabolic process"/>
    <property type="evidence" value="ECO:0007669"/>
    <property type="project" value="InterPro"/>
</dbReference>
<protein>
    <recommendedName>
        <fullName evidence="2">GH16 domain-containing protein</fullName>
    </recommendedName>
</protein>
<feature type="domain" description="GH16" evidence="2">
    <location>
        <begin position="114"/>
        <end position="222"/>
    </location>
</feature>
<dbReference type="AlphaFoldDB" id="A0AA35M2N5"/>
<dbReference type="EMBL" id="CABFNP030000902">
    <property type="protein sequence ID" value="CAI6088984.1"/>
    <property type="molecule type" value="Genomic_DNA"/>
</dbReference>
<evidence type="ECO:0000313" key="3">
    <source>
        <dbReference type="EMBL" id="CAI6088984.1"/>
    </source>
</evidence>
<organism evidence="3 4">
    <name type="scientific">Clonostachys chloroleuca</name>
    <dbReference type="NCBI Taxonomy" id="1926264"/>
    <lineage>
        <taxon>Eukaryota</taxon>
        <taxon>Fungi</taxon>
        <taxon>Dikarya</taxon>
        <taxon>Ascomycota</taxon>
        <taxon>Pezizomycotina</taxon>
        <taxon>Sordariomycetes</taxon>
        <taxon>Hypocreomycetidae</taxon>
        <taxon>Hypocreales</taxon>
        <taxon>Bionectriaceae</taxon>
        <taxon>Clonostachys</taxon>
    </lineage>
</organism>
<gene>
    <name evidence="3" type="ORF">CCHLO57077_00013791</name>
</gene>
<dbReference type="InterPro" id="IPR013320">
    <property type="entry name" value="ConA-like_dom_sf"/>
</dbReference>
<dbReference type="Gene3D" id="2.60.120.200">
    <property type="match status" value="1"/>
</dbReference>
<dbReference type="SUPFAM" id="SSF49899">
    <property type="entry name" value="Concanavalin A-like lectins/glucanases"/>
    <property type="match status" value="1"/>
</dbReference>
<accession>A0AA35M2N5</accession>
<evidence type="ECO:0000256" key="1">
    <source>
        <dbReference type="SAM" id="MobiDB-lite"/>
    </source>
</evidence>
<sequence length="249" mass="27537">FSSSSNSDALIVFAGFFSKDLLRQMIRDKAASALLLAASLPWGLSSPVHHSQPRLDFAARAKFSHQKVFTLTNNIILVGLYTADKGADPKSVSVKHGYLVLTVPGTDTTCYKKYQSEVITAVDNIFYASVSTVVIFTETPGVVTTDIKWLSDRNNRSNNDTHHIRFTNQDNYGDGKATTPKVKPPRNPTREEHEYRIDWTEEGVKWFIDGVTRAESTTDAPKSQVVGSGITGIMATSIGRLDLRLQRPC</sequence>
<dbReference type="InterPro" id="IPR000757">
    <property type="entry name" value="Beta-glucanase-like"/>
</dbReference>
<evidence type="ECO:0000313" key="4">
    <source>
        <dbReference type="Proteomes" id="UP001160390"/>
    </source>
</evidence>
<dbReference type="Pfam" id="PF00722">
    <property type="entry name" value="Glyco_hydro_16"/>
    <property type="match status" value="1"/>
</dbReference>
<feature type="region of interest" description="Disordered" evidence="1">
    <location>
        <begin position="160"/>
        <end position="192"/>
    </location>
</feature>
<feature type="non-terminal residue" evidence="3">
    <location>
        <position position="1"/>
    </location>
</feature>
<keyword evidence="4" id="KW-1185">Reference proteome</keyword>
<reference evidence="3" key="1">
    <citation type="submission" date="2023-01" db="EMBL/GenBank/DDBJ databases">
        <authorList>
            <person name="Piombo E."/>
        </authorList>
    </citation>
    <scope>NUCLEOTIDE SEQUENCE</scope>
</reference>
<comment type="caution">
    <text evidence="3">The sequence shown here is derived from an EMBL/GenBank/DDBJ whole genome shotgun (WGS) entry which is preliminary data.</text>
</comment>
<name>A0AA35M2N5_9HYPO</name>
<dbReference type="CDD" id="cd00413">
    <property type="entry name" value="Glyco_hydrolase_16"/>
    <property type="match status" value="1"/>
</dbReference>